<dbReference type="PANTHER" id="PTHR37240:SF1">
    <property type="entry name" value="PREPROTEIN TRANSLOCASE SUBUNIT SECE1"/>
    <property type="match status" value="1"/>
</dbReference>
<proteinExistence type="predicted"/>
<evidence type="ECO:0000313" key="2">
    <source>
        <dbReference type="EMBL" id="PNX96681.1"/>
    </source>
</evidence>
<dbReference type="InterPro" id="IPR055330">
    <property type="entry name" value="SECE1-like"/>
</dbReference>
<sequence>MVLLQPNTNTTFKLTFSPHFPSSNSLPQFFNFKLKPSPLSLTLTRRHRQILPFAVEEKNQPSSIPEPESEPEQPEPVESDLASELKKAMQERKEKEGDSFWNGVVKEIGEIEWPEFGKVLGTTGVVLSVIFGSSVVLLTVNAILAEVSDKVFVGKGVQDFFS</sequence>
<feature type="region of interest" description="Disordered" evidence="1">
    <location>
        <begin position="55"/>
        <end position="96"/>
    </location>
</feature>
<reference evidence="2 3" key="2">
    <citation type="journal article" date="2017" name="Front. Plant Sci.">
        <title>Gene Classification and Mining of Molecular Markers Useful in Red Clover (Trifolium pratense) Breeding.</title>
        <authorList>
            <person name="Istvanek J."/>
            <person name="Dluhosova J."/>
            <person name="Dluhos P."/>
            <person name="Patkova L."/>
            <person name="Nedelnik J."/>
            <person name="Repkova J."/>
        </authorList>
    </citation>
    <scope>NUCLEOTIDE SEQUENCE [LARGE SCALE GENOMIC DNA]</scope>
    <source>
        <strain evidence="3">cv. Tatra</strain>
        <tissue evidence="2">Young leaves</tissue>
    </source>
</reference>
<feature type="compositionally biased region" description="Basic and acidic residues" evidence="1">
    <location>
        <begin position="83"/>
        <end position="96"/>
    </location>
</feature>
<dbReference type="GO" id="GO:0009535">
    <property type="term" value="C:chloroplast thylakoid membrane"/>
    <property type="evidence" value="ECO:0007669"/>
    <property type="project" value="TreeGrafter"/>
</dbReference>
<organism evidence="2 3">
    <name type="scientific">Trifolium pratense</name>
    <name type="common">Red clover</name>
    <dbReference type="NCBI Taxonomy" id="57577"/>
    <lineage>
        <taxon>Eukaryota</taxon>
        <taxon>Viridiplantae</taxon>
        <taxon>Streptophyta</taxon>
        <taxon>Embryophyta</taxon>
        <taxon>Tracheophyta</taxon>
        <taxon>Spermatophyta</taxon>
        <taxon>Magnoliopsida</taxon>
        <taxon>eudicotyledons</taxon>
        <taxon>Gunneridae</taxon>
        <taxon>Pentapetalae</taxon>
        <taxon>rosids</taxon>
        <taxon>fabids</taxon>
        <taxon>Fabales</taxon>
        <taxon>Fabaceae</taxon>
        <taxon>Papilionoideae</taxon>
        <taxon>50 kb inversion clade</taxon>
        <taxon>NPAAA clade</taxon>
        <taxon>Hologalegina</taxon>
        <taxon>IRL clade</taxon>
        <taxon>Trifolieae</taxon>
        <taxon>Trifolium</taxon>
    </lineage>
</organism>
<dbReference type="STRING" id="57577.A0A2K3N0V2"/>
<protein>
    <submittedName>
        <fullName evidence="2">Preprotein translocase subunit SECE1-like protein</fullName>
    </submittedName>
</protein>
<dbReference type="Gene3D" id="1.20.5.1030">
    <property type="entry name" value="Preprotein translocase secy subunit"/>
    <property type="match status" value="1"/>
</dbReference>
<comment type="caution">
    <text evidence="2">The sequence shown here is derived from an EMBL/GenBank/DDBJ whole genome shotgun (WGS) entry which is preliminary data.</text>
</comment>
<evidence type="ECO:0000313" key="3">
    <source>
        <dbReference type="Proteomes" id="UP000236291"/>
    </source>
</evidence>
<dbReference type="InterPro" id="IPR038379">
    <property type="entry name" value="SecE_sf"/>
</dbReference>
<dbReference type="AlphaFoldDB" id="A0A2K3N0V2"/>
<feature type="compositionally biased region" description="Acidic residues" evidence="1">
    <location>
        <begin position="67"/>
        <end position="78"/>
    </location>
</feature>
<dbReference type="PANTHER" id="PTHR37240">
    <property type="entry name" value="PREPROTEIN TRANSLOCASE SUBUNIT SECE1"/>
    <property type="match status" value="1"/>
</dbReference>
<dbReference type="EMBL" id="ASHM01014753">
    <property type="protein sequence ID" value="PNX96681.1"/>
    <property type="molecule type" value="Genomic_DNA"/>
</dbReference>
<name>A0A2K3N0V2_TRIPR</name>
<gene>
    <name evidence="2" type="ORF">L195_g019893</name>
</gene>
<dbReference type="Proteomes" id="UP000236291">
    <property type="component" value="Unassembled WGS sequence"/>
</dbReference>
<accession>A0A2K3N0V2</accession>
<evidence type="ECO:0000256" key="1">
    <source>
        <dbReference type="SAM" id="MobiDB-lite"/>
    </source>
</evidence>
<reference evidence="2 3" key="1">
    <citation type="journal article" date="2014" name="Am. J. Bot.">
        <title>Genome assembly and annotation for red clover (Trifolium pratense; Fabaceae).</title>
        <authorList>
            <person name="Istvanek J."/>
            <person name="Jaros M."/>
            <person name="Krenek A."/>
            <person name="Repkova J."/>
        </authorList>
    </citation>
    <scope>NUCLEOTIDE SEQUENCE [LARGE SCALE GENOMIC DNA]</scope>
    <source>
        <strain evidence="3">cv. Tatra</strain>
        <tissue evidence="2">Young leaves</tissue>
    </source>
</reference>